<proteinExistence type="predicted"/>
<comment type="caution">
    <text evidence="1">The sequence shown here is derived from an EMBL/GenBank/DDBJ whole genome shotgun (WGS) entry which is preliminary data.</text>
</comment>
<gene>
    <name evidence="1" type="ORF">QR46_3101</name>
</gene>
<evidence type="ECO:0000313" key="2">
    <source>
        <dbReference type="Proteomes" id="UP000070089"/>
    </source>
</evidence>
<dbReference type="VEuPathDB" id="GiardiaDB:QR46_3101"/>
<dbReference type="EMBL" id="JXTI01000093">
    <property type="protein sequence ID" value="KWX12923.1"/>
    <property type="molecule type" value="Genomic_DNA"/>
</dbReference>
<protein>
    <submittedName>
        <fullName evidence="1">Uncharacterized protein</fullName>
    </submittedName>
</protein>
<dbReference type="AlphaFoldDB" id="A0A132NS36"/>
<sequence length="638" mass="72095">MTSKSSFRASCLSDTRDFHAIAQRQSAMLSEPLPPLDEGLAHIRTSIFLSTEKPSEISTETVIQHLSVISQCLHVFISSSTQSPQVLAGTVRHIEFFDSLYAFVRLLIKDKQHELFEVNADSMCSFLLSVASFQSAFVRDSVLANPLSKGSFLSSAQSCLATLSSALCHLPFNTGQPIHISSVIESKLEIVHTLIEHMLLASSVFSLCDSVPVQPQFFHWINQLLAYITPLWSIETLEYIYLWHQSKRSAENALSLPVHLTDAFPYTFFSSLLRLALFLYSRRATELSTADITLALSLICDLVTRVLNTIQSLRNWAAGAVPTESTQETIYSRLSPAVFLEDAQLFSFFSKLCLWCIRLLDCLMSQVFKPDGFSACASTEPYSDKPPRTSDISKSDLDLFTETFFQHNGWTLLMQLLYYANDDILDDRIEPPVAELLSQITHCADMKWIKENGYLCSGFSTRLAYVLVKSHSRNAKLAVFYTLCNIIIDQGYAFVAVEHVISACIKNFKSTILAIVYEANRLLVLLFQMGKVEDRDVYQTALLHMINQKLTTKLIRSFLMTAQSAQTHSTLPKELRKLASMQFKLFFELIECGKEHEEFITPIFEMKDELSVAIEELDVRAPESLSISCREFIDFIYA</sequence>
<name>A0A132NS36_GIAIN</name>
<accession>A0A132NS36</accession>
<dbReference type="Proteomes" id="UP000070089">
    <property type="component" value="Unassembled WGS sequence"/>
</dbReference>
<dbReference type="OrthoDB" id="10255542at2759"/>
<organism evidence="1 2">
    <name type="scientific">Giardia duodenalis assemblage B</name>
    <dbReference type="NCBI Taxonomy" id="1394984"/>
    <lineage>
        <taxon>Eukaryota</taxon>
        <taxon>Metamonada</taxon>
        <taxon>Diplomonadida</taxon>
        <taxon>Hexamitidae</taxon>
        <taxon>Giardiinae</taxon>
        <taxon>Giardia</taxon>
    </lineage>
</organism>
<evidence type="ECO:0000313" key="1">
    <source>
        <dbReference type="EMBL" id="KWX12923.1"/>
    </source>
</evidence>
<reference evidence="1 2" key="1">
    <citation type="journal article" date="2015" name="Mol. Biochem. Parasitol.">
        <title>Identification of polymorphic genes for use in assemblage B genotyping assays through comparative genomics of multiple assemblage B Giardia duodenalis isolates.</title>
        <authorList>
            <person name="Wielinga C."/>
            <person name="Thompson R.C."/>
            <person name="Monis P."/>
            <person name="Ryan U."/>
        </authorList>
    </citation>
    <scope>NUCLEOTIDE SEQUENCE [LARGE SCALE GENOMIC DNA]</scope>
    <source>
        <strain evidence="1 2">BAH15c1</strain>
    </source>
</reference>